<protein>
    <recommendedName>
        <fullName evidence="1">CO-methylating acetyl-CoA synthase</fullName>
        <ecNumber evidence="1">2.3.1.169</ecNumber>
    </recommendedName>
</protein>
<dbReference type="Proteomes" id="UP000824262">
    <property type="component" value="Unassembled WGS sequence"/>
</dbReference>
<dbReference type="GO" id="GO:0043884">
    <property type="term" value="F:CO-methylating acetyl-CoA synthase activity"/>
    <property type="evidence" value="ECO:0007669"/>
    <property type="project" value="UniProtKB-EC"/>
</dbReference>
<evidence type="ECO:0000313" key="4">
    <source>
        <dbReference type="Proteomes" id="UP000824262"/>
    </source>
</evidence>
<dbReference type="InterPro" id="IPR004461">
    <property type="entry name" value="CO_DH/Ac-CoA_synth_bsu"/>
</dbReference>
<dbReference type="Gene3D" id="3.30.1650.10">
    <property type="entry name" value="Bifunctional carbon monoxide dehydrogenase/acetyl-coa synthase(codh/acs), Chain M, domain 3"/>
    <property type="match status" value="1"/>
</dbReference>
<dbReference type="AlphaFoldDB" id="A0A9D0ZD58"/>
<proteinExistence type="predicted"/>
<evidence type="ECO:0000256" key="1">
    <source>
        <dbReference type="ARBA" id="ARBA00012244"/>
    </source>
</evidence>
<organism evidence="3 4">
    <name type="scientific">Candidatus Scatomorpha intestinavium</name>
    <dbReference type="NCBI Taxonomy" id="2840922"/>
    <lineage>
        <taxon>Bacteria</taxon>
        <taxon>Bacillati</taxon>
        <taxon>Bacillota</taxon>
        <taxon>Clostridia</taxon>
        <taxon>Eubacteriales</taxon>
        <taxon>Candidatus Scatomorpha</taxon>
    </lineage>
</organism>
<accession>A0A9D0ZD58</accession>
<evidence type="ECO:0000313" key="3">
    <source>
        <dbReference type="EMBL" id="HIQ78129.1"/>
    </source>
</evidence>
<reference evidence="3" key="2">
    <citation type="journal article" date="2021" name="PeerJ">
        <title>Extensive microbial diversity within the chicken gut microbiome revealed by metagenomics and culture.</title>
        <authorList>
            <person name="Gilroy R."/>
            <person name="Ravi A."/>
            <person name="Getino M."/>
            <person name="Pursley I."/>
            <person name="Horton D.L."/>
            <person name="Alikhan N.F."/>
            <person name="Baker D."/>
            <person name="Gharbi K."/>
            <person name="Hall N."/>
            <person name="Watson M."/>
            <person name="Adriaenssens E.M."/>
            <person name="Foster-Nyarko E."/>
            <person name="Jarju S."/>
            <person name="Secka A."/>
            <person name="Antonio M."/>
            <person name="Oren A."/>
            <person name="Chaudhuri R.R."/>
            <person name="La Ragione R."/>
            <person name="Hildebrand F."/>
            <person name="Pallen M.J."/>
        </authorList>
    </citation>
    <scope>NUCLEOTIDE SEQUENCE</scope>
    <source>
        <strain evidence="3">ChiBcolR7-354</strain>
    </source>
</reference>
<sequence length="242" mass="26696">MELYDSTIRDVLSRLSAPGAKSWPYEPGAAWRDLGANELVLGRDAAYELGGSNNPAGNFTCVTTDGSLVPEDRVTLVGPDIGAIKGDCPFCRVVLLHVNDISGDDQEAFSAIRSMEFVKYHVFPEGYMMRISPENQREQVRVSKQAVKRGLSFRNIGNSFIKKYKENSLIDHVQIFFVTGDRALCSELSATAKKVDAITLTLNHIMDGLATDCSVCSFKPVCDEVEGLKELHFKKGEKPMNV</sequence>
<dbReference type="SUPFAM" id="SSF56821">
    <property type="entry name" value="Prismane protein-like"/>
    <property type="match status" value="1"/>
</dbReference>
<evidence type="ECO:0000256" key="2">
    <source>
        <dbReference type="ARBA" id="ARBA00022679"/>
    </source>
</evidence>
<gene>
    <name evidence="3" type="ORF">IAB77_02595</name>
</gene>
<dbReference type="EC" id="2.3.1.169" evidence="1"/>
<name>A0A9D0ZD58_9FIRM</name>
<comment type="caution">
    <text evidence="3">The sequence shown here is derived from an EMBL/GenBank/DDBJ whole genome shotgun (WGS) entry which is preliminary data.</text>
</comment>
<dbReference type="GO" id="GO:0043885">
    <property type="term" value="F:anaerobic carbon-monoxide dehydrogenase activity"/>
    <property type="evidence" value="ECO:0007669"/>
    <property type="project" value="InterPro"/>
</dbReference>
<dbReference type="InterPro" id="IPR038571">
    <property type="entry name" value="CO_DH/Ac-CoA_synth_bsu_3_sf"/>
</dbReference>
<dbReference type="EMBL" id="DVGA01000032">
    <property type="protein sequence ID" value="HIQ78129.1"/>
    <property type="molecule type" value="Genomic_DNA"/>
</dbReference>
<keyword evidence="2" id="KW-0808">Transferase</keyword>
<dbReference type="Pfam" id="PF03598">
    <property type="entry name" value="CdhC"/>
    <property type="match status" value="1"/>
</dbReference>
<dbReference type="GO" id="GO:0006084">
    <property type="term" value="P:acetyl-CoA metabolic process"/>
    <property type="evidence" value="ECO:0007669"/>
    <property type="project" value="InterPro"/>
</dbReference>
<dbReference type="InterPro" id="IPR011254">
    <property type="entry name" value="Prismane-like_sf"/>
</dbReference>
<reference evidence="3" key="1">
    <citation type="submission" date="2020-10" db="EMBL/GenBank/DDBJ databases">
        <authorList>
            <person name="Gilroy R."/>
        </authorList>
    </citation>
    <scope>NUCLEOTIDE SEQUENCE</scope>
    <source>
        <strain evidence="3">ChiBcolR7-354</strain>
    </source>
</reference>